<accession>A0A7W6Q5C7</accession>
<name>A0A7W6Q5C7_9HYPH</name>
<evidence type="ECO:0000313" key="2">
    <source>
        <dbReference type="Proteomes" id="UP000524492"/>
    </source>
</evidence>
<protein>
    <submittedName>
        <fullName evidence="1">Uncharacterized protein</fullName>
    </submittedName>
</protein>
<proteinExistence type="predicted"/>
<gene>
    <name evidence="1" type="ORF">GGD53_000001</name>
</gene>
<dbReference type="RefSeq" id="WP_184453516.1">
    <property type="nucleotide sequence ID" value="NZ_JACIFV010000001.1"/>
</dbReference>
<dbReference type="AlphaFoldDB" id="A0A7W6Q5C7"/>
<sequence length="96" mass="11055">MSDIVNVEICWSEWKLPRIDAPGRYVAPAKFQEDMETWPNDAWSIVLDFEETNRSKRVSRGTAHFLARDAPMERLTSGAFFEMYEGLKLSATVNIL</sequence>
<comment type="caution">
    <text evidence="1">The sequence shown here is derived from an EMBL/GenBank/DDBJ whole genome shotgun (WGS) entry which is preliminary data.</text>
</comment>
<reference evidence="1 2" key="1">
    <citation type="submission" date="2020-08" db="EMBL/GenBank/DDBJ databases">
        <title>Genomic Encyclopedia of Type Strains, Phase IV (KMG-V): Genome sequencing to study the core and pangenomes of soil and plant-associated prokaryotes.</title>
        <authorList>
            <person name="Whitman W."/>
        </authorList>
    </citation>
    <scope>NUCLEOTIDE SEQUENCE [LARGE SCALE GENOMIC DNA]</scope>
    <source>
        <strain evidence="1 2">SEMIA 4074</strain>
    </source>
</reference>
<dbReference type="EMBL" id="JACIFV010000001">
    <property type="protein sequence ID" value="MBB4189885.1"/>
    <property type="molecule type" value="Genomic_DNA"/>
</dbReference>
<dbReference type="Proteomes" id="UP000524492">
    <property type="component" value="Unassembled WGS sequence"/>
</dbReference>
<evidence type="ECO:0000313" key="1">
    <source>
        <dbReference type="EMBL" id="MBB4189885.1"/>
    </source>
</evidence>
<keyword evidence="2" id="KW-1185">Reference proteome</keyword>
<organism evidence="1 2">
    <name type="scientific">Rhizobium aethiopicum</name>
    <dbReference type="NCBI Taxonomy" id="1138170"/>
    <lineage>
        <taxon>Bacteria</taxon>
        <taxon>Pseudomonadati</taxon>
        <taxon>Pseudomonadota</taxon>
        <taxon>Alphaproteobacteria</taxon>
        <taxon>Hyphomicrobiales</taxon>
        <taxon>Rhizobiaceae</taxon>
        <taxon>Rhizobium/Agrobacterium group</taxon>
        <taxon>Rhizobium</taxon>
    </lineage>
</organism>